<name>A0ABU9FYS9_9VIBR</name>
<accession>A0ABU9FYS9</accession>
<protein>
    <submittedName>
        <fullName evidence="1">Capsule assembly Wzi family protein</fullName>
    </submittedName>
</protein>
<proteinExistence type="predicted"/>
<comment type="caution">
    <text evidence="1">The sequence shown here is derived from an EMBL/GenBank/DDBJ whole genome shotgun (WGS) entry which is preliminary data.</text>
</comment>
<feature type="non-terminal residue" evidence="1">
    <location>
        <position position="72"/>
    </location>
</feature>
<dbReference type="Pfam" id="PF14052">
    <property type="entry name" value="Caps_assemb_Wzi"/>
    <property type="match status" value="1"/>
</dbReference>
<dbReference type="Proteomes" id="UP001377160">
    <property type="component" value="Unassembled WGS sequence"/>
</dbReference>
<dbReference type="InterPro" id="IPR026950">
    <property type="entry name" value="Caps_assemb_Wzi"/>
</dbReference>
<evidence type="ECO:0000313" key="2">
    <source>
        <dbReference type="Proteomes" id="UP001377160"/>
    </source>
</evidence>
<keyword evidence="2" id="KW-1185">Reference proteome</keyword>
<reference evidence="1 2" key="1">
    <citation type="submission" date="2024-02" db="EMBL/GenBank/DDBJ databases">
        <title>Bacteria isolated from the canopy kelp, Nereocystis luetkeana.</title>
        <authorList>
            <person name="Pfister C.A."/>
            <person name="Younker I.T."/>
            <person name="Light S.H."/>
        </authorList>
    </citation>
    <scope>NUCLEOTIDE SEQUENCE [LARGE SCALE GENOMIC DNA]</scope>
    <source>
        <strain evidence="1 2">TI.1.15</strain>
    </source>
</reference>
<feature type="non-terminal residue" evidence="1">
    <location>
        <position position="1"/>
    </location>
</feature>
<gene>
    <name evidence="1" type="ORF">V8Z71_24250</name>
</gene>
<organism evidence="1 2">
    <name type="scientific">Vibrio echinoideorum</name>
    <dbReference type="NCBI Taxonomy" id="2100116"/>
    <lineage>
        <taxon>Bacteria</taxon>
        <taxon>Pseudomonadati</taxon>
        <taxon>Pseudomonadota</taxon>
        <taxon>Gammaproteobacteria</taxon>
        <taxon>Vibrionales</taxon>
        <taxon>Vibrionaceae</taxon>
        <taxon>Vibrio</taxon>
    </lineage>
</organism>
<dbReference type="Gene3D" id="2.40.160.130">
    <property type="entry name" value="Capsule assembly protein Wzi"/>
    <property type="match status" value="1"/>
</dbReference>
<evidence type="ECO:0000313" key="1">
    <source>
        <dbReference type="EMBL" id="MEL0611389.1"/>
    </source>
</evidence>
<dbReference type="RefSeq" id="WP_341636244.1">
    <property type="nucleotide sequence ID" value="NZ_JBANDX010000213.1"/>
</dbReference>
<sequence>VTAGYNIQGDWWAFNVEATYAYDSQDDEDVRLDGSYIAAILCNWVVSAGYQQQWYGAGWDTALTMSTNARPL</sequence>
<dbReference type="InterPro" id="IPR038636">
    <property type="entry name" value="Wzi_sf"/>
</dbReference>
<dbReference type="EMBL" id="JBANDX010000213">
    <property type="protein sequence ID" value="MEL0611389.1"/>
    <property type="molecule type" value="Genomic_DNA"/>
</dbReference>